<evidence type="ECO:0000256" key="1">
    <source>
        <dbReference type="ARBA" id="ARBA00007447"/>
    </source>
</evidence>
<dbReference type="EnsemblFungi" id="MAPG_11300T0">
    <property type="protein sequence ID" value="MAPG_11300T0"/>
    <property type="gene ID" value="MAPG_11300"/>
</dbReference>
<gene>
    <name evidence="4" type="ORF">MAPG_11300</name>
</gene>
<comment type="similarity">
    <text evidence="1">Belongs to the peptidase A1 family.</text>
</comment>
<dbReference type="PANTHER" id="PTHR47966:SF2">
    <property type="entry name" value="ASPERGILLOPEPSIN-1-RELATED"/>
    <property type="match status" value="1"/>
</dbReference>
<dbReference type="Pfam" id="PF00026">
    <property type="entry name" value="Asp"/>
    <property type="match status" value="1"/>
</dbReference>
<dbReference type="PROSITE" id="PS51767">
    <property type="entry name" value="PEPTIDASE_A1"/>
    <property type="match status" value="1"/>
</dbReference>
<dbReference type="eggNOG" id="KOG1339">
    <property type="taxonomic scope" value="Eukaryota"/>
</dbReference>
<dbReference type="STRING" id="644358.A0A0C4EEW8"/>
<evidence type="ECO:0000313" key="4">
    <source>
        <dbReference type="EMBL" id="KLU92354.1"/>
    </source>
</evidence>
<name>A0A0C4EEW8_MAGP6</name>
<reference evidence="4" key="3">
    <citation type="submission" date="2011-03" db="EMBL/GenBank/DDBJ databases">
        <title>Annotation of Magnaporthe poae ATCC 64411.</title>
        <authorList>
            <person name="Ma L.-J."/>
            <person name="Dead R."/>
            <person name="Young S.K."/>
            <person name="Zeng Q."/>
            <person name="Gargeya S."/>
            <person name="Fitzgerald M."/>
            <person name="Haas B."/>
            <person name="Abouelleil A."/>
            <person name="Alvarado L."/>
            <person name="Arachchi H.M."/>
            <person name="Berlin A."/>
            <person name="Brown A."/>
            <person name="Chapman S.B."/>
            <person name="Chen Z."/>
            <person name="Dunbar C."/>
            <person name="Freedman E."/>
            <person name="Gearin G."/>
            <person name="Gellesch M."/>
            <person name="Goldberg J."/>
            <person name="Griggs A."/>
            <person name="Gujja S."/>
            <person name="Heiman D."/>
            <person name="Howarth C."/>
            <person name="Larson L."/>
            <person name="Lui A."/>
            <person name="MacDonald P.J.P."/>
            <person name="Mehta T."/>
            <person name="Montmayeur A."/>
            <person name="Murphy C."/>
            <person name="Neiman D."/>
            <person name="Pearson M."/>
            <person name="Priest M."/>
            <person name="Roberts A."/>
            <person name="Saif S."/>
            <person name="Shea T."/>
            <person name="Shenoy N."/>
            <person name="Sisk P."/>
            <person name="Stolte C."/>
            <person name="Sykes S."/>
            <person name="Yandava C."/>
            <person name="Wortman J."/>
            <person name="Nusbaum C."/>
            <person name="Birren B."/>
        </authorList>
    </citation>
    <scope>NUCLEOTIDE SEQUENCE</scope>
    <source>
        <strain evidence="4">ATCC 64411</strain>
    </source>
</reference>
<feature type="region of interest" description="Disordered" evidence="2">
    <location>
        <begin position="292"/>
        <end position="334"/>
    </location>
</feature>
<reference evidence="6" key="1">
    <citation type="submission" date="2010-05" db="EMBL/GenBank/DDBJ databases">
        <title>The genome sequence of Magnaporthe poae strain ATCC 64411.</title>
        <authorList>
            <person name="Ma L.-J."/>
            <person name="Dead R."/>
            <person name="Young S."/>
            <person name="Zeng Q."/>
            <person name="Koehrsen M."/>
            <person name="Alvarado L."/>
            <person name="Berlin A."/>
            <person name="Chapman S.B."/>
            <person name="Chen Z."/>
            <person name="Freedman E."/>
            <person name="Gellesch M."/>
            <person name="Goldberg J."/>
            <person name="Griggs A."/>
            <person name="Gujja S."/>
            <person name="Heilman E.R."/>
            <person name="Heiman D."/>
            <person name="Hepburn T."/>
            <person name="Howarth C."/>
            <person name="Jen D."/>
            <person name="Larson L."/>
            <person name="Mehta T."/>
            <person name="Neiman D."/>
            <person name="Pearson M."/>
            <person name="Roberts A."/>
            <person name="Saif S."/>
            <person name="Shea T."/>
            <person name="Shenoy N."/>
            <person name="Sisk P."/>
            <person name="Stolte C."/>
            <person name="Sykes S."/>
            <person name="Walk T."/>
            <person name="White J."/>
            <person name="Yandava C."/>
            <person name="Haas B."/>
            <person name="Nusbaum C."/>
            <person name="Birren B."/>
        </authorList>
    </citation>
    <scope>NUCLEOTIDE SEQUENCE [LARGE SCALE GENOMIC DNA]</scope>
    <source>
        <strain evidence="6">ATCC 64411 / 73-15</strain>
    </source>
</reference>
<protein>
    <recommendedName>
        <fullName evidence="3">Peptidase A1 domain-containing protein</fullName>
    </recommendedName>
</protein>
<evidence type="ECO:0000256" key="2">
    <source>
        <dbReference type="SAM" id="MobiDB-lite"/>
    </source>
</evidence>
<dbReference type="EMBL" id="GL876980">
    <property type="protein sequence ID" value="KLU92354.1"/>
    <property type="molecule type" value="Genomic_DNA"/>
</dbReference>
<dbReference type="AlphaFoldDB" id="A0A0C4EEW8"/>
<dbReference type="Proteomes" id="UP000011715">
    <property type="component" value="Unassembled WGS sequence"/>
</dbReference>
<accession>A0A0C4EEW8</accession>
<dbReference type="InterPro" id="IPR021109">
    <property type="entry name" value="Peptidase_aspartic_dom_sf"/>
</dbReference>
<dbReference type="InterPro" id="IPR033121">
    <property type="entry name" value="PEPTIDASE_A1"/>
</dbReference>
<feature type="compositionally biased region" description="Polar residues" evidence="2">
    <location>
        <begin position="322"/>
        <end position="334"/>
    </location>
</feature>
<sequence>MPSFVKTLASSLTFVSPSPVDKRDDEQYLAPIKIGTGNAADPSDGTVGIAFRSLNSVTKPGRQNTFFDDIKSSLSSPVIGIDLQRGRPGNFDFGKLPSNRYTGYIGYAPMTGRDGYWGFEVGGVSINGQMLASPHNRFEVMLDTTVSLLMLHPALVRQCHALVPGARMQAQRYRFPCNAKLPDLSFKVEEHKTSTIPGGLINYRPMLNDKTIQPKENTRVAAWHRTRGAIDFCVAWDPDNFGCRGVNEYCSAKLTKTFKEITDRVPTEDVHGLTVEKMANARHQCFDACADRNSDQVPGSSESDGGGNPASRGPEGGDDYPPNSQNSGHDCSNP</sequence>
<proteinExistence type="inferred from homology"/>
<reference evidence="4" key="2">
    <citation type="submission" date="2010-05" db="EMBL/GenBank/DDBJ databases">
        <title>The Genome Sequence of Magnaporthe poae strain ATCC 64411.</title>
        <authorList>
            <consortium name="The Broad Institute Genome Sequencing Platform"/>
            <consortium name="Broad Institute Genome Sequencing Center for Infectious Disease"/>
            <person name="Ma L.-J."/>
            <person name="Dead R."/>
            <person name="Young S."/>
            <person name="Zeng Q."/>
            <person name="Koehrsen M."/>
            <person name="Alvarado L."/>
            <person name="Berlin A."/>
            <person name="Chapman S.B."/>
            <person name="Chen Z."/>
            <person name="Freedman E."/>
            <person name="Gellesch M."/>
            <person name="Goldberg J."/>
            <person name="Griggs A."/>
            <person name="Gujja S."/>
            <person name="Heilman E.R."/>
            <person name="Heiman D."/>
            <person name="Hepburn T."/>
            <person name="Howarth C."/>
            <person name="Jen D."/>
            <person name="Larson L."/>
            <person name="Mehta T."/>
            <person name="Neiman D."/>
            <person name="Pearson M."/>
            <person name="Roberts A."/>
            <person name="Saif S."/>
            <person name="Shea T."/>
            <person name="Shenoy N."/>
            <person name="Sisk P."/>
            <person name="Stolte C."/>
            <person name="Sykes S."/>
            <person name="Walk T."/>
            <person name="White J."/>
            <person name="Yandava C."/>
            <person name="Haas B."/>
            <person name="Nusbaum C."/>
            <person name="Birren B."/>
        </authorList>
    </citation>
    <scope>NUCLEOTIDE SEQUENCE</scope>
    <source>
        <strain evidence="4">ATCC 64411</strain>
    </source>
</reference>
<evidence type="ECO:0000313" key="5">
    <source>
        <dbReference type="EnsemblFungi" id="MAPG_11300T0"/>
    </source>
</evidence>
<dbReference type="GO" id="GO:0004190">
    <property type="term" value="F:aspartic-type endopeptidase activity"/>
    <property type="evidence" value="ECO:0007669"/>
    <property type="project" value="InterPro"/>
</dbReference>
<dbReference type="Gene3D" id="2.40.70.10">
    <property type="entry name" value="Acid Proteases"/>
    <property type="match status" value="2"/>
</dbReference>
<organism evidence="5 6">
    <name type="scientific">Magnaporthiopsis poae (strain ATCC 64411 / 73-15)</name>
    <name type="common">Kentucky bluegrass fungus</name>
    <name type="synonym">Magnaporthe poae</name>
    <dbReference type="NCBI Taxonomy" id="644358"/>
    <lineage>
        <taxon>Eukaryota</taxon>
        <taxon>Fungi</taxon>
        <taxon>Dikarya</taxon>
        <taxon>Ascomycota</taxon>
        <taxon>Pezizomycotina</taxon>
        <taxon>Sordariomycetes</taxon>
        <taxon>Sordariomycetidae</taxon>
        <taxon>Magnaporthales</taxon>
        <taxon>Magnaporthaceae</taxon>
        <taxon>Magnaporthiopsis</taxon>
    </lineage>
</organism>
<dbReference type="InterPro" id="IPR001461">
    <property type="entry name" value="Aspartic_peptidase_A1"/>
</dbReference>
<keyword evidence="6" id="KW-1185">Reference proteome</keyword>
<feature type="domain" description="Peptidase A1" evidence="3">
    <location>
        <begin position="1"/>
        <end position="274"/>
    </location>
</feature>
<dbReference type="PANTHER" id="PTHR47966">
    <property type="entry name" value="BETA-SITE APP-CLEAVING ENZYME, ISOFORM A-RELATED"/>
    <property type="match status" value="1"/>
</dbReference>
<reference evidence="5" key="5">
    <citation type="submission" date="2015-06" db="UniProtKB">
        <authorList>
            <consortium name="EnsemblFungi"/>
        </authorList>
    </citation>
    <scope>IDENTIFICATION</scope>
    <source>
        <strain evidence="5">ATCC 64411</strain>
    </source>
</reference>
<evidence type="ECO:0000313" key="6">
    <source>
        <dbReference type="Proteomes" id="UP000011715"/>
    </source>
</evidence>
<dbReference type="SUPFAM" id="SSF50630">
    <property type="entry name" value="Acid proteases"/>
    <property type="match status" value="1"/>
</dbReference>
<evidence type="ECO:0000259" key="3">
    <source>
        <dbReference type="PROSITE" id="PS51767"/>
    </source>
</evidence>
<dbReference type="GO" id="GO:0006508">
    <property type="term" value="P:proteolysis"/>
    <property type="evidence" value="ECO:0007669"/>
    <property type="project" value="InterPro"/>
</dbReference>
<dbReference type="OrthoDB" id="2747330at2759"/>
<dbReference type="EMBL" id="ADBL01002783">
    <property type="status" value="NOT_ANNOTATED_CDS"/>
    <property type="molecule type" value="Genomic_DNA"/>
</dbReference>
<dbReference type="VEuPathDB" id="FungiDB:MAPG_11300"/>
<reference evidence="5" key="4">
    <citation type="journal article" date="2015" name="G3 (Bethesda)">
        <title>Genome sequences of three phytopathogenic species of the Magnaporthaceae family of fungi.</title>
        <authorList>
            <person name="Okagaki L.H."/>
            <person name="Nunes C.C."/>
            <person name="Sailsbery J."/>
            <person name="Clay B."/>
            <person name="Brown D."/>
            <person name="John T."/>
            <person name="Oh Y."/>
            <person name="Young N."/>
            <person name="Fitzgerald M."/>
            <person name="Haas B.J."/>
            <person name="Zeng Q."/>
            <person name="Young S."/>
            <person name="Adiconis X."/>
            <person name="Fan L."/>
            <person name="Levin J.Z."/>
            <person name="Mitchell T.K."/>
            <person name="Okubara P.A."/>
            <person name="Farman M.L."/>
            <person name="Kohn L.M."/>
            <person name="Birren B."/>
            <person name="Ma L.-J."/>
            <person name="Dean R.A."/>
        </authorList>
    </citation>
    <scope>NUCLEOTIDE SEQUENCE</scope>
    <source>
        <strain evidence="5">ATCC 64411 / 73-15</strain>
    </source>
</reference>